<organism evidence="3 4">
    <name type="scientific">Thalassiosira oceanica</name>
    <name type="common">Marine diatom</name>
    <dbReference type="NCBI Taxonomy" id="159749"/>
    <lineage>
        <taxon>Eukaryota</taxon>
        <taxon>Sar</taxon>
        <taxon>Stramenopiles</taxon>
        <taxon>Ochrophyta</taxon>
        <taxon>Bacillariophyta</taxon>
        <taxon>Coscinodiscophyceae</taxon>
        <taxon>Thalassiosirophycidae</taxon>
        <taxon>Thalassiosirales</taxon>
        <taxon>Thalassiosiraceae</taxon>
        <taxon>Thalassiosira</taxon>
    </lineage>
</organism>
<feature type="compositionally biased region" description="Basic residues" evidence="2">
    <location>
        <begin position="283"/>
        <end position="292"/>
    </location>
</feature>
<feature type="compositionally biased region" description="Polar residues" evidence="2">
    <location>
        <begin position="176"/>
        <end position="185"/>
    </location>
</feature>
<gene>
    <name evidence="3" type="ORF">THAOC_34356</name>
</gene>
<protein>
    <submittedName>
        <fullName evidence="3">Uncharacterized protein</fullName>
    </submittedName>
</protein>
<keyword evidence="1" id="KW-0175">Coiled coil</keyword>
<evidence type="ECO:0000256" key="1">
    <source>
        <dbReference type="SAM" id="Coils"/>
    </source>
</evidence>
<dbReference type="EMBL" id="AGNL01047440">
    <property type="protein sequence ID" value="EJK46957.1"/>
    <property type="molecule type" value="Genomic_DNA"/>
</dbReference>
<dbReference type="AlphaFoldDB" id="K0RJT3"/>
<sequence>MGKKSKTKEAKTRSELIADFQQRFASELAESSRKRNEINAEYQRRTLNAVLQSKDEMVDKIEASRKDLTETFVIGQEALRNQVESSHSEQLANHQKVVAMIEASNNAREEAEQAREASETRNRMLQEQLLKVEKIKVAELKELNIRSAQKLDKLEQEVSLVRREMTLPTRLEFVTGTSSTTCVSQEETRDFTDDDVSSTHATGSSLSTGLAGPLHLRRQSSKPPATPARDLTRREASSRPPRTPARPPAVKTQDHGGVDPRETPLTDRMSESEKRHIDERREGRRRSRHVRRCQGESGANASGKQARIARAVSRVRTSISLGLLVVIRFRTSTGEVLSPTTTGELRRSTRSRTRGQTKPRYAA</sequence>
<comment type="caution">
    <text evidence="3">The sequence shown here is derived from an EMBL/GenBank/DDBJ whole genome shotgun (WGS) entry which is preliminary data.</text>
</comment>
<name>K0RJT3_THAOC</name>
<evidence type="ECO:0000313" key="3">
    <source>
        <dbReference type="EMBL" id="EJK46957.1"/>
    </source>
</evidence>
<evidence type="ECO:0000256" key="2">
    <source>
        <dbReference type="SAM" id="MobiDB-lite"/>
    </source>
</evidence>
<keyword evidence="4" id="KW-1185">Reference proteome</keyword>
<feature type="compositionally biased region" description="Basic residues" evidence="2">
    <location>
        <begin position="348"/>
        <end position="357"/>
    </location>
</feature>
<feature type="coiled-coil region" evidence="1">
    <location>
        <begin position="97"/>
        <end position="164"/>
    </location>
</feature>
<dbReference type="Proteomes" id="UP000266841">
    <property type="component" value="Unassembled WGS sequence"/>
</dbReference>
<proteinExistence type="predicted"/>
<feature type="compositionally biased region" description="Basic and acidic residues" evidence="2">
    <location>
        <begin position="252"/>
        <end position="282"/>
    </location>
</feature>
<feature type="region of interest" description="Disordered" evidence="2">
    <location>
        <begin position="176"/>
        <end position="306"/>
    </location>
</feature>
<feature type="region of interest" description="Disordered" evidence="2">
    <location>
        <begin position="337"/>
        <end position="363"/>
    </location>
</feature>
<evidence type="ECO:0000313" key="4">
    <source>
        <dbReference type="Proteomes" id="UP000266841"/>
    </source>
</evidence>
<reference evidence="3 4" key="1">
    <citation type="journal article" date="2012" name="Genome Biol.">
        <title>Genome and low-iron response of an oceanic diatom adapted to chronic iron limitation.</title>
        <authorList>
            <person name="Lommer M."/>
            <person name="Specht M."/>
            <person name="Roy A.S."/>
            <person name="Kraemer L."/>
            <person name="Andreson R."/>
            <person name="Gutowska M.A."/>
            <person name="Wolf J."/>
            <person name="Bergner S.V."/>
            <person name="Schilhabel M.B."/>
            <person name="Klostermeier U.C."/>
            <person name="Beiko R.G."/>
            <person name="Rosenstiel P."/>
            <person name="Hippler M."/>
            <person name="Laroche J."/>
        </authorList>
    </citation>
    <scope>NUCLEOTIDE SEQUENCE [LARGE SCALE GENOMIC DNA]</scope>
    <source>
        <strain evidence="3 4">CCMP1005</strain>
    </source>
</reference>
<feature type="compositionally biased region" description="Polar residues" evidence="2">
    <location>
        <begin position="198"/>
        <end position="208"/>
    </location>
</feature>
<accession>K0RJT3</accession>